<organism evidence="9 10">
    <name type="scientific">Candidatus Cryosericum terrychapinii</name>
    <dbReference type="NCBI Taxonomy" id="2290919"/>
    <lineage>
        <taxon>Bacteria</taxon>
        <taxon>Pseudomonadati</taxon>
        <taxon>Caldisericota/Cryosericota group</taxon>
        <taxon>Candidatus Cryosericota</taxon>
        <taxon>Candidatus Cryosericia</taxon>
        <taxon>Candidatus Cryosericales</taxon>
        <taxon>Candidatus Cryosericaceae</taxon>
        <taxon>Candidatus Cryosericum</taxon>
    </lineage>
</organism>
<dbReference type="RefSeq" id="WP_119089169.1">
    <property type="nucleotide sequence ID" value="NZ_QXIS01000028.1"/>
</dbReference>
<dbReference type="InterPro" id="IPR035952">
    <property type="entry name" value="Rhomboid-like_sf"/>
</dbReference>
<evidence type="ECO:0000256" key="5">
    <source>
        <dbReference type="ARBA" id="ARBA00022989"/>
    </source>
</evidence>
<dbReference type="Pfam" id="PF01694">
    <property type="entry name" value="Rhomboid"/>
    <property type="match status" value="1"/>
</dbReference>
<feature type="transmembrane region" description="Helical" evidence="7">
    <location>
        <begin position="159"/>
        <end position="183"/>
    </location>
</feature>
<dbReference type="Gene3D" id="1.20.1540.10">
    <property type="entry name" value="Rhomboid-like"/>
    <property type="match status" value="1"/>
</dbReference>
<evidence type="ECO:0000313" key="9">
    <source>
        <dbReference type="EMBL" id="RIE06012.1"/>
    </source>
</evidence>
<gene>
    <name evidence="9" type="ORF">SMC7_04570</name>
</gene>
<dbReference type="SUPFAM" id="SSF144091">
    <property type="entry name" value="Rhomboid-like"/>
    <property type="match status" value="1"/>
</dbReference>
<feature type="transmembrane region" description="Helical" evidence="7">
    <location>
        <begin position="132"/>
        <end position="152"/>
    </location>
</feature>
<keyword evidence="5 7" id="KW-1133">Transmembrane helix</keyword>
<protein>
    <submittedName>
        <fullName evidence="9">Rhomboid family intramembrane serine protease</fullName>
    </submittedName>
</protein>
<accession>A0A398CTS5</accession>
<dbReference type="GO" id="GO:0004252">
    <property type="term" value="F:serine-type endopeptidase activity"/>
    <property type="evidence" value="ECO:0007669"/>
    <property type="project" value="InterPro"/>
</dbReference>
<reference evidence="9 10" key="1">
    <citation type="submission" date="2018-09" db="EMBL/GenBank/DDBJ databases">
        <title>Discovery and Ecogenomic Context for Candidatus Cryosericales, a Global Caldiserica Order Active in Thawing Permafrost.</title>
        <authorList>
            <person name="Martinez M.A."/>
            <person name="Woodcroft B.J."/>
            <person name="Ignacio Espinoza J.C."/>
            <person name="Zayed A."/>
            <person name="Singleton C.M."/>
            <person name="Boyd J."/>
            <person name="Li Y.-F."/>
            <person name="Purvine S."/>
            <person name="Maughan H."/>
            <person name="Hodgkins S.B."/>
            <person name="Anderson D."/>
            <person name="Sederholm M."/>
            <person name="Temperton B."/>
            <person name="Saleska S.R."/>
            <person name="Tyson G.W."/>
            <person name="Rich V.I."/>
        </authorList>
    </citation>
    <scope>NUCLEOTIDE SEQUENCE [LARGE SCALE GENOMIC DNA]</scope>
    <source>
        <strain evidence="9 10">SMC7</strain>
    </source>
</reference>
<dbReference type="GO" id="GO:0016020">
    <property type="term" value="C:membrane"/>
    <property type="evidence" value="ECO:0007669"/>
    <property type="project" value="UniProtKB-SubCell"/>
</dbReference>
<feature type="transmembrane region" description="Helical" evidence="7">
    <location>
        <begin position="12"/>
        <end position="30"/>
    </location>
</feature>
<evidence type="ECO:0000256" key="6">
    <source>
        <dbReference type="ARBA" id="ARBA00023136"/>
    </source>
</evidence>
<evidence type="ECO:0000313" key="10">
    <source>
        <dbReference type="Proteomes" id="UP000266328"/>
    </source>
</evidence>
<dbReference type="PANTHER" id="PTHR43731">
    <property type="entry name" value="RHOMBOID PROTEASE"/>
    <property type="match status" value="1"/>
</dbReference>
<feature type="transmembrane region" description="Helical" evidence="7">
    <location>
        <begin position="76"/>
        <end position="96"/>
    </location>
</feature>
<dbReference type="EMBL" id="QXIS01000028">
    <property type="protein sequence ID" value="RIE06012.1"/>
    <property type="molecule type" value="Genomic_DNA"/>
</dbReference>
<evidence type="ECO:0000256" key="7">
    <source>
        <dbReference type="SAM" id="Phobius"/>
    </source>
</evidence>
<proteinExistence type="inferred from homology"/>
<name>A0A398CTS5_9BACT</name>
<evidence type="ECO:0000256" key="1">
    <source>
        <dbReference type="ARBA" id="ARBA00004141"/>
    </source>
</evidence>
<keyword evidence="10" id="KW-1185">Reference proteome</keyword>
<dbReference type="Proteomes" id="UP000266328">
    <property type="component" value="Unassembled WGS sequence"/>
</dbReference>
<feature type="transmembrane region" description="Helical" evidence="7">
    <location>
        <begin position="195"/>
        <end position="214"/>
    </location>
</feature>
<comment type="caution">
    <text evidence="9">The sequence shown here is derived from an EMBL/GenBank/DDBJ whole genome shotgun (WGS) entry which is preliminary data.</text>
</comment>
<comment type="subcellular location">
    <subcellularLocation>
        <location evidence="1">Membrane</location>
        <topology evidence="1">Multi-pass membrane protein</topology>
    </subcellularLocation>
</comment>
<comment type="similarity">
    <text evidence="2">Belongs to the peptidase S54 family.</text>
</comment>
<keyword evidence="6 7" id="KW-0472">Membrane</keyword>
<evidence type="ECO:0000256" key="4">
    <source>
        <dbReference type="ARBA" id="ARBA00022801"/>
    </source>
</evidence>
<dbReference type="OrthoDB" id="9813074at2"/>
<dbReference type="InterPro" id="IPR050925">
    <property type="entry name" value="Rhomboid_protease_S54"/>
</dbReference>
<dbReference type="GO" id="GO:0006508">
    <property type="term" value="P:proteolysis"/>
    <property type="evidence" value="ECO:0007669"/>
    <property type="project" value="UniProtKB-KW"/>
</dbReference>
<keyword evidence="3 7" id="KW-0812">Transmembrane</keyword>
<dbReference type="InterPro" id="IPR022764">
    <property type="entry name" value="Peptidase_S54_rhomboid_dom"/>
</dbReference>
<evidence type="ECO:0000259" key="8">
    <source>
        <dbReference type="Pfam" id="PF01694"/>
    </source>
</evidence>
<dbReference type="PANTHER" id="PTHR43731:SF14">
    <property type="entry name" value="PRESENILIN-ASSOCIATED RHOMBOID-LIKE PROTEIN, MITOCHONDRIAL"/>
    <property type="match status" value="1"/>
</dbReference>
<evidence type="ECO:0000256" key="2">
    <source>
        <dbReference type="ARBA" id="ARBA00009045"/>
    </source>
</evidence>
<dbReference type="AlphaFoldDB" id="A0A398CTS5"/>
<feature type="domain" description="Peptidase S54 rhomboid" evidence="8">
    <location>
        <begin position="71"/>
        <end position="217"/>
    </location>
</feature>
<evidence type="ECO:0000256" key="3">
    <source>
        <dbReference type="ARBA" id="ARBA00022692"/>
    </source>
</evidence>
<keyword evidence="9" id="KW-0645">Protease</keyword>
<sequence length="227" mass="25066">MLPIRDDTPSRTFPLVTFLLILANGLVWLWELSLGGGAALNHFYYQFGFVPGVLTGTYQAPSWAIAPYFLTTLTSMFIHGSWGHILGNMLFLWIFGNNIEDHLGHSKYLLFYLASGVVAALVQLLSGPTSEVPTIGASGAIAAVMGAYFFLYPKAKVQTLVFFIFIAIVRLPAWIFLGIWFVMQLFEGTFGAAQGVAVWAHVGGFLFGVVIAWISSRRGRTRTEYEV</sequence>
<keyword evidence="4" id="KW-0378">Hydrolase</keyword>
<dbReference type="FunFam" id="1.20.1540.10:FF:000027">
    <property type="entry name" value="Rhomboid family intramembrane serine protease"/>
    <property type="match status" value="1"/>
</dbReference>
<feature type="transmembrane region" description="Helical" evidence="7">
    <location>
        <begin position="108"/>
        <end position="126"/>
    </location>
</feature>